<comment type="cofactor">
    <cofactor evidence="1">
        <name>Mn(2+)</name>
        <dbReference type="ChEBI" id="CHEBI:29035"/>
    </cofactor>
</comment>
<comment type="caution">
    <text evidence="9">The sequence shown here is derived from an EMBL/GenBank/DDBJ whole genome shotgun (WGS) entry which is preliminary data.</text>
</comment>
<organism evidence="9 10">
    <name type="scientific">Ilex paraguariensis</name>
    <name type="common">yerba mate</name>
    <dbReference type="NCBI Taxonomy" id="185542"/>
    <lineage>
        <taxon>Eukaryota</taxon>
        <taxon>Viridiplantae</taxon>
        <taxon>Streptophyta</taxon>
        <taxon>Embryophyta</taxon>
        <taxon>Tracheophyta</taxon>
        <taxon>Spermatophyta</taxon>
        <taxon>Magnoliopsida</taxon>
        <taxon>eudicotyledons</taxon>
        <taxon>Gunneridae</taxon>
        <taxon>Pentapetalae</taxon>
        <taxon>asterids</taxon>
        <taxon>campanulids</taxon>
        <taxon>Aquifoliales</taxon>
        <taxon>Aquifoliaceae</taxon>
        <taxon>Ilex</taxon>
    </lineage>
</organism>
<evidence type="ECO:0000256" key="6">
    <source>
        <dbReference type="ARBA" id="ARBA00023239"/>
    </source>
</evidence>
<evidence type="ECO:0000256" key="3">
    <source>
        <dbReference type="ARBA" id="ARBA00022723"/>
    </source>
</evidence>
<protein>
    <submittedName>
        <fullName evidence="9">Uncharacterized protein</fullName>
    </submittedName>
</protein>
<evidence type="ECO:0000313" key="10">
    <source>
        <dbReference type="Proteomes" id="UP001642360"/>
    </source>
</evidence>
<dbReference type="Proteomes" id="UP001642360">
    <property type="component" value="Unassembled WGS sequence"/>
</dbReference>
<dbReference type="GO" id="GO:0046872">
    <property type="term" value="F:metal ion binding"/>
    <property type="evidence" value="ECO:0007669"/>
    <property type="project" value="UniProtKB-KW"/>
</dbReference>
<evidence type="ECO:0000259" key="7">
    <source>
        <dbReference type="Pfam" id="PF01397"/>
    </source>
</evidence>
<keyword evidence="3" id="KW-0479">Metal-binding</keyword>
<dbReference type="PANTHER" id="PTHR31225:SF245">
    <property type="entry name" value="(-)-ALPHA-TERPINEOL SYNTHASE-LIKE"/>
    <property type="match status" value="1"/>
</dbReference>
<dbReference type="SFLD" id="SFLDS00005">
    <property type="entry name" value="Isoprenoid_Synthase_Type_I"/>
    <property type="match status" value="1"/>
</dbReference>
<dbReference type="PANTHER" id="PTHR31225">
    <property type="entry name" value="OS04G0344100 PROTEIN-RELATED"/>
    <property type="match status" value="1"/>
</dbReference>
<dbReference type="EMBL" id="CAUOFW020007369">
    <property type="protein sequence ID" value="CAK9178939.1"/>
    <property type="molecule type" value="Genomic_DNA"/>
</dbReference>
<dbReference type="InterPro" id="IPR001906">
    <property type="entry name" value="Terpene_synth_N"/>
</dbReference>
<dbReference type="SFLD" id="SFLDG01014">
    <property type="entry name" value="Terpene_Cyclase_Like_1_N-term"/>
    <property type="match status" value="1"/>
</dbReference>
<keyword evidence="5" id="KW-0464">Manganese</keyword>
<dbReference type="InterPro" id="IPR005630">
    <property type="entry name" value="Terpene_synthase_metal-bd"/>
</dbReference>
<dbReference type="InterPro" id="IPR036965">
    <property type="entry name" value="Terpene_synth_N_sf"/>
</dbReference>
<dbReference type="Pfam" id="PF01397">
    <property type="entry name" value="Terpene_synth"/>
    <property type="match status" value="1"/>
</dbReference>
<comment type="cofactor">
    <cofactor evidence="2">
        <name>Mg(2+)</name>
        <dbReference type="ChEBI" id="CHEBI:18420"/>
    </cofactor>
</comment>
<dbReference type="AlphaFoldDB" id="A0ABC8UAY8"/>
<dbReference type="SUPFAM" id="SSF48239">
    <property type="entry name" value="Terpenoid cyclases/Protein prenyltransferases"/>
    <property type="match status" value="1"/>
</dbReference>
<dbReference type="InterPro" id="IPR044814">
    <property type="entry name" value="Terpene_cyclase_plant_C1"/>
</dbReference>
<evidence type="ECO:0000256" key="4">
    <source>
        <dbReference type="ARBA" id="ARBA00022842"/>
    </source>
</evidence>
<reference evidence="9 10" key="1">
    <citation type="submission" date="2024-02" db="EMBL/GenBank/DDBJ databases">
        <authorList>
            <person name="Vignale AGUSTIN F."/>
            <person name="Sosa J E."/>
            <person name="Modenutti C."/>
        </authorList>
    </citation>
    <scope>NUCLEOTIDE SEQUENCE [LARGE SCALE GENOMIC DNA]</scope>
</reference>
<keyword evidence="6" id="KW-0456">Lyase</keyword>
<feature type="domain" description="Terpene synthase metal-binding" evidence="8">
    <location>
        <begin position="259"/>
        <end position="496"/>
    </location>
</feature>
<keyword evidence="10" id="KW-1185">Reference proteome</keyword>
<dbReference type="Gene3D" id="1.50.10.130">
    <property type="entry name" value="Terpene synthase, N-terminal domain"/>
    <property type="match status" value="1"/>
</dbReference>
<evidence type="ECO:0000259" key="8">
    <source>
        <dbReference type="Pfam" id="PF03936"/>
    </source>
</evidence>
<dbReference type="CDD" id="cd00684">
    <property type="entry name" value="Terpene_cyclase_plant_C1"/>
    <property type="match status" value="1"/>
</dbReference>
<feature type="domain" description="Terpene synthase N-terminal" evidence="7">
    <location>
        <begin position="29"/>
        <end position="201"/>
    </location>
</feature>
<dbReference type="Gene3D" id="1.10.600.10">
    <property type="entry name" value="Farnesyl Diphosphate Synthase"/>
    <property type="match status" value="1"/>
</dbReference>
<keyword evidence="4" id="KW-0460">Magnesium</keyword>
<dbReference type="FunFam" id="1.10.600.10:FF:000007">
    <property type="entry name" value="Isoprene synthase, chloroplastic"/>
    <property type="match status" value="1"/>
</dbReference>
<name>A0ABC8UAY8_9AQUA</name>
<dbReference type="InterPro" id="IPR008930">
    <property type="entry name" value="Terpenoid_cyclase/PrenylTrfase"/>
</dbReference>
<dbReference type="InterPro" id="IPR008949">
    <property type="entry name" value="Isoprenoid_synthase_dom_sf"/>
</dbReference>
<evidence type="ECO:0000256" key="1">
    <source>
        <dbReference type="ARBA" id="ARBA00001936"/>
    </source>
</evidence>
<gene>
    <name evidence="9" type="ORF">ILEXP_LOCUS48873</name>
</gene>
<proteinExistence type="predicted"/>
<dbReference type="InterPro" id="IPR050148">
    <property type="entry name" value="Terpene_synthase-like"/>
</dbReference>
<dbReference type="Pfam" id="PF03936">
    <property type="entry name" value="Terpene_synth_C"/>
    <property type="match status" value="1"/>
</dbReference>
<evidence type="ECO:0000313" key="9">
    <source>
        <dbReference type="EMBL" id="CAK9178939.1"/>
    </source>
</evidence>
<dbReference type="InterPro" id="IPR034741">
    <property type="entry name" value="Terpene_cyclase-like_1_C"/>
</dbReference>
<dbReference type="GO" id="GO:0016838">
    <property type="term" value="F:carbon-oxygen lyase activity, acting on phosphates"/>
    <property type="evidence" value="ECO:0007669"/>
    <property type="project" value="UniProtKB-ARBA"/>
</dbReference>
<accession>A0ABC8UAY8</accession>
<dbReference type="SFLD" id="SFLDG01019">
    <property type="entry name" value="Terpene_Cyclase_Like_1_C_Termi"/>
    <property type="match status" value="1"/>
</dbReference>
<evidence type="ECO:0000256" key="5">
    <source>
        <dbReference type="ARBA" id="ARBA00023211"/>
    </source>
</evidence>
<dbReference type="FunFam" id="1.50.10.130:FF:000001">
    <property type="entry name" value="Isoprene synthase, chloroplastic"/>
    <property type="match status" value="1"/>
</dbReference>
<dbReference type="SUPFAM" id="SSF48576">
    <property type="entry name" value="Terpenoid synthases"/>
    <property type="match status" value="1"/>
</dbReference>
<sequence length="556" mass="64696">MAFQQLIVTSGSTQTSQAERRSANYKPTIWSYDFVKSLRSEYKEEIYARQAHKMKDEVKCLISGVMDPLAKLELIDIIQRLGLKYQFEAEIKKAIEVIYKDTNNTWLVDNLHATAIWFRLLRQHGYDVPQDVFKRFRDETGNFRASLSEDVEGLLHLYEASFLGFEGENIIEEAKTFTTEHLKNIIGDISPTLARKVAHALDMPLHWRFARLEARWFIDSYAQEQNMNPTLIQLAKFDYNMVQSIHRKEVRKLASWWVEMGLDKMSFTRDRLVEHYFWSMGILFEPEYGPFRYMGTKVICFVTVIDDIYDVYGSLEELELFTDFVYRWDVSEIHKLPCNIKTCLLAMYNTSNEIGYWTLKERGFNIIPYLSKAWADLCKAYLKEAKWYHGGYKPTLEEYLANAVVSISGSLVLLCCYFLTTDKITEEALNYIDKLPSIIRCSSMLARLTNDLGTSSDELARGDNPKSIQCYINETGASEAMAREYIKSLIDETWKTLNEDMLKRYPFSEPFLSAIPNTGRISQCFYQHGDGHGVPDTWTRDHLISLLVNPIPFKEW</sequence>
<evidence type="ECO:0000256" key="2">
    <source>
        <dbReference type="ARBA" id="ARBA00001946"/>
    </source>
</evidence>